<dbReference type="KEGG" id="mpad:KEF85_07065"/>
<dbReference type="AlphaFoldDB" id="A0A975MQJ6"/>
<feature type="transmembrane region" description="Helical" evidence="1">
    <location>
        <begin position="78"/>
        <end position="95"/>
    </location>
</feature>
<dbReference type="RefSeq" id="WP_215584466.1">
    <property type="nucleotide sequence ID" value="NZ_CP073754.1"/>
</dbReference>
<feature type="transmembrane region" description="Helical" evidence="1">
    <location>
        <begin position="53"/>
        <end position="71"/>
    </location>
</feature>
<keyword evidence="1" id="KW-0812">Transmembrane</keyword>
<organism evidence="2 3">
    <name type="scientific">Methylomonas paludis</name>
    <dbReference type="NCBI Taxonomy" id="1173101"/>
    <lineage>
        <taxon>Bacteria</taxon>
        <taxon>Pseudomonadati</taxon>
        <taxon>Pseudomonadota</taxon>
        <taxon>Gammaproteobacteria</taxon>
        <taxon>Methylococcales</taxon>
        <taxon>Methylococcaceae</taxon>
        <taxon>Methylomonas</taxon>
    </lineage>
</organism>
<gene>
    <name evidence="2" type="ORF">KEF85_07065</name>
</gene>
<evidence type="ECO:0000313" key="3">
    <source>
        <dbReference type="Proteomes" id="UP000676649"/>
    </source>
</evidence>
<sequence length="302" mass="32720">MQFLATFIMKGRMQAMMVASTLALLSLLFPPVSIVSSATVALVTLRLGAKAGFYVLLCSGAAAAVLSTLILGGYQFALVYGLVLWLPVWLIAIILRVGRKLVVTLELAVLLGMAAVLGFYSLQDDPVQFWGGLLMAMMRPMLDSQPDVSPEMVQHSADMFAHVMTGAVAAGSVFGLLFGVFLARWWQANLYNPGGFRIEYLALRGHRSLAVFALLLLAVANLGSGQIADIAWNLLIVLLVLYTFIGCAVLHSLFANGRNSRLWLSVFYITLVAIPHVMLLVAVCGLVDTWLDLRNKFKPSGA</sequence>
<feature type="transmembrane region" description="Helical" evidence="1">
    <location>
        <begin position="162"/>
        <end position="186"/>
    </location>
</feature>
<evidence type="ECO:0000313" key="2">
    <source>
        <dbReference type="EMBL" id="QWF72203.1"/>
    </source>
</evidence>
<dbReference type="EMBL" id="CP073754">
    <property type="protein sequence ID" value="QWF72203.1"/>
    <property type="molecule type" value="Genomic_DNA"/>
</dbReference>
<reference evidence="2" key="1">
    <citation type="submission" date="2021-04" db="EMBL/GenBank/DDBJ databases">
        <title>Draft genome sequence data of methanotrophic Methylovulum sp. strain S1L and Methylomonas sp. strain S2AM isolated from boreal lake water columns.</title>
        <authorList>
            <person name="Rissanen A.J."/>
            <person name="Mangayil R."/>
            <person name="Svenning M.M."/>
            <person name="Khanongnuch R."/>
        </authorList>
    </citation>
    <scope>NUCLEOTIDE SEQUENCE</scope>
    <source>
        <strain evidence="2">S2AM</strain>
    </source>
</reference>
<proteinExistence type="predicted"/>
<dbReference type="Proteomes" id="UP000676649">
    <property type="component" value="Chromosome"/>
</dbReference>
<keyword evidence="3" id="KW-1185">Reference proteome</keyword>
<keyword evidence="1" id="KW-0472">Membrane</keyword>
<evidence type="ECO:0000256" key="1">
    <source>
        <dbReference type="SAM" id="Phobius"/>
    </source>
</evidence>
<protein>
    <recommendedName>
        <fullName evidence="4">DUF2232 domain-containing protein</fullName>
    </recommendedName>
</protein>
<accession>A0A975MQJ6</accession>
<keyword evidence="1" id="KW-1133">Transmembrane helix</keyword>
<name>A0A975MQJ6_9GAMM</name>
<feature type="transmembrane region" description="Helical" evidence="1">
    <location>
        <begin position="207"/>
        <end position="224"/>
    </location>
</feature>
<evidence type="ECO:0008006" key="4">
    <source>
        <dbReference type="Google" id="ProtNLM"/>
    </source>
</evidence>
<feature type="transmembrane region" description="Helical" evidence="1">
    <location>
        <begin position="266"/>
        <end position="291"/>
    </location>
</feature>
<feature type="transmembrane region" description="Helical" evidence="1">
    <location>
        <begin position="101"/>
        <end position="120"/>
    </location>
</feature>
<feature type="transmembrane region" description="Helical" evidence="1">
    <location>
        <begin position="230"/>
        <end position="254"/>
    </location>
</feature>